<gene>
    <name evidence="3" type="ORF">Tco_0653747</name>
</gene>
<feature type="region of interest" description="Disordered" evidence="2">
    <location>
        <begin position="466"/>
        <end position="496"/>
    </location>
</feature>
<comment type="caution">
    <text evidence="3">The sequence shown here is derived from an EMBL/GenBank/DDBJ whole genome shotgun (WGS) entry which is preliminary data.</text>
</comment>
<keyword evidence="1" id="KW-0175">Coiled coil</keyword>
<feature type="compositionally biased region" description="Low complexity" evidence="2">
    <location>
        <begin position="211"/>
        <end position="235"/>
    </location>
</feature>
<reference evidence="3" key="1">
    <citation type="journal article" date="2022" name="Int. J. Mol. Sci.">
        <title>Draft Genome of Tanacetum Coccineum: Genomic Comparison of Closely Related Tanacetum-Family Plants.</title>
        <authorList>
            <person name="Yamashiro T."/>
            <person name="Shiraishi A."/>
            <person name="Nakayama K."/>
            <person name="Satake H."/>
        </authorList>
    </citation>
    <scope>NUCLEOTIDE SEQUENCE</scope>
</reference>
<keyword evidence="4" id="KW-1185">Reference proteome</keyword>
<evidence type="ECO:0000256" key="2">
    <source>
        <dbReference type="SAM" id="MobiDB-lite"/>
    </source>
</evidence>
<proteinExistence type="predicted"/>
<feature type="region of interest" description="Disordered" evidence="2">
    <location>
        <begin position="207"/>
        <end position="280"/>
    </location>
</feature>
<feature type="compositionally biased region" description="Basic and acidic residues" evidence="2">
    <location>
        <begin position="467"/>
        <end position="496"/>
    </location>
</feature>
<name>A0ABQ4X1A3_9ASTR</name>
<evidence type="ECO:0008006" key="5">
    <source>
        <dbReference type="Google" id="ProtNLM"/>
    </source>
</evidence>
<reference evidence="3" key="2">
    <citation type="submission" date="2022-01" db="EMBL/GenBank/DDBJ databases">
        <authorList>
            <person name="Yamashiro T."/>
            <person name="Shiraishi A."/>
            <person name="Satake H."/>
            <person name="Nakayama K."/>
        </authorList>
    </citation>
    <scope>NUCLEOTIDE SEQUENCE</scope>
</reference>
<sequence>MVAFLEKSTGSAGFHQIIDFLNRSHIFYELTKKPDVCVSYIKQFWRSAEVSTAENGEVKITSTIVGHSITVTEGSLRRHLKLDDQDGTSSIPNSPKKTAWEEFSSNIATAFICLATNRKYNFSRMIFEHMVSNISSPHKFLMYPRFIQLCLGMQRNQLKQHTRSYPVPSLSMKVFNNMKRPTKGFSGQEVALFPSMLLVPEPSPLPLRITSSPSHSPEHSSSPLHSPLPASLPTPEHITAAPTQPSLTQPSPIQPSPTQPSPTHQSPGAKHHLPTPHDSPLYVVYSHRSDEGSLKLNELMNLVTKLSDRIGALEDELKKTKKTYSFAYTKLILRVKKLESQIKTGKAKRKARVVLLDDDVLEDDSSKQGRKFSNAEVQEKASTETKLFIQEVTPTEVIQTQEGSEKGSNEVSTAGAKKGTASDEVPIVSTAEYCWCKESTASDEVPIVIIIEVNLSTVGETVTYTRRSAEKRSRQDKGKAIMIESEPKKKSKKELE</sequence>
<evidence type="ECO:0000313" key="3">
    <source>
        <dbReference type="EMBL" id="GJS58963.1"/>
    </source>
</evidence>
<feature type="coiled-coil region" evidence="1">
    <location>
        <begin position="296"/>
        <end position="323"/>
    </location>
</feature>
<evidence type="ECO:0000313" key="4">
    <source>
        <dbReference type="Proteomes" id="UP001151760"/>
    </source>
</evidence>
<accession>A0ABQ4X1A3</accession>
<feature type="region of interest" description="Disordered" evidence="2">
    <location>
        <begin position="398"/>
        <end position="422"/>
    </location>
</feature>
<evidence type="ECO:0000256" key="1">
    <source>
        <dbReference type="SAM" id="Coils"/>
    </source>
</evidence>
<dbReference type="EMBL" id="BQNB010009115">
    <property type="protein sequence ID" value="GJS58963.1"/>
    <property type="molecule type" value="Genomic_DNA"/>
</dbReference>
<protein>
    <recommendedName>
        <fullName evidence="5">Synaptobrevin, longin-like domain protein</fullName>
    </recommendedName>
</protein>
<organism evidence="3 4">
    <name type="scientific">Tanacetum coccineum</name>
    <dbReference type="NCBI Taxonomy" id="301880"/>
    <lineage>
        <taxon>Eukaryota</taxon>
        <taxon>Viridiplantae</taxon>
        <taxon>Streptophyta</taxon>
        <taxon>Embryophyta</taxon>
        <taxon>Tracheophyta</taxon>
        <taxon>Spermatophyta</taxon>
        <taxon>Magnoliopsida</taxon>
        <taxon>eudicotyledons</taxon>
        <taxon>Gunneridae</taxon>
        <taxon>Pentapetalae</taxon>
        <taxon>asterids</taxon>
        <taxon>campanulids</taxon>
        <taxon>Asterales</taxon>
        <taxon>Asteraceae</taxon>
        <taxon>Asteroideae</taxon>
        <taxon>Anthemideae</taxon>
        <taxon>Anthemidinae</taxon>
        <taxon>Tanacetum</taxon>
    </lineage>
</organism>
<dbReference type="Proteomes" id="UP001151760">
    <property type="component" value="Unassembled WGS sequence"/>
</dbReference>
<feature type="compositionally biased region" description="Low complexity" evidence="2">
    <location>
        <begin position="242"/>
        <end position="251"/>
    </location>
</feature>